<organism evidence="1 2">
    <name type="scientific">Nibrella viscosa</name>
    <dbReference type="NCBI Taxonomy" id="1084524"/>
    <lineage>
        <taxon>Bacteria</taxon>
        <taxon>Pseudomonadati</taxon>
        <taxon>Bacteroidota</taxon>
        <taxon>Cytophagia</taxon>
        <taxon>Cytophagales</taxon>
        <taxon>Spirosomataceae</taxon>
        <taxon>Nibrella</taxon>
    </lineage>
</organism>
<proteinExistence type="predicted"/>
<accession>A0ABP8KKW3</accession>
<dbReference type="RefSeq" id="WP_345268835.1">
    <property type="nucleotide sequence ID" value="NZ_BAABHB010000006.1"/>
</dbReference>
<dbReference type="EMBL" id="BAABHB010000006">
    <property type="protein sequence ID" value="GAA4409155.1"/>
    <property type="molecule type" value="Genomic_DNA"/>
</dbReference>
<gene>
    <name evidence="1" type="ORF">GCM10023187_32030</name>
</gene>
<sequence>MPHVVWEQPAQNLRKVTLTFPPLNQQYELLQEEIINQLAGSAGKSVRIHLDSGQFEADFTSLQSIPQKAGISLGKSGGAAPLPGGTFCTIEQNGRWLGLDGWQERQQYVRLKPVSIVPPPVDEHKICRNLADGQVCNSLNRLDAVVCRKCGSGDHFELVYRNV</sequence>
<protein>
    <submittedName>
        <fullName evidence="1">Uncharacterized protein</fullName>
    </submittedName>
</protein>
<comment type="caution">
    <text evidence="1">The sequence shown here is derived from an EMBL/GenBank/DDBJ whole genome shotgun (WGS) entry which is preliminary data.</text>
</comment>
<evidence type="ECO:0000313" key="2">
    <source>
        <dbReference type="Proteomes" id="UP001500936"/>
    </source>
</evidence>
<keyword evidence="2" id="KW-1185">Reference proteome</keyword>
<name>A0ABP8KKW3_9BACT</name>
<dbReference type="Proteomes" id="UP001500936">
    <property type="component" value="Unassembled WGS sequence"/>
</dbReference>
<evidence type="ECO:0000313" key="1">
    <source>
        <dbReference type="EMBL" id="GAA4409155.1"/>
    </source>
</evidence>
<reference evidence="2" key="1">
    <citation type="journal article" date="2019" name="Int. J. Syst. Evol. Microbiol.">
        <title>The Global Catalogue of Microorganisms (GCM) 10K type strain sequencing project: providing services to taxonomists for standard genome sequencing and annotation.</title>
        <authorList>
            <consortium name="The Broad Institute Genomics Platform"/>
            <consortium name="The Broad Institute Genome Sequencing Center for Infectious Disease"/>
            <person name="Wu L."/>
            <person name="Ma J."/>
        </authorList>
    </citation>
    <scope>NUCLEOTIDE SEQUENCE [LARGE SCALE GENOMIC DNA]</scope>
    <source>
        <strain evidence="2">JCM 17925</strain>
    </source>
</reference>